<evidence type="ECO:0000256" key="5">
    <source>
        <dbReference type="SAM" id="MobiDB-lite"/>
    </source>
</evidence>
<evidence type="ECO:0000313" key="9">
    <source>
        <dbReference type="EMBL" id="KZE50611.1"/>
    </source>
</evidence>
<reference evidence="11" key="3">
    <citation type="submission" date="2016-01" db="EMBL/GenBank/DDBJ databases">
        <title>Whole genome sequencing of Bhargavaea cecembensis T14.</title>
        <authorList>
            <person name="Hong K.W."/>
        </authorList>
    </citation>
    <scope>NUCLEOTIDE SEQUENCE [LARGE SCALE GENOMIC DNA]</scope>
    <source>
        <strain evidence="11">M19</strain>
    </source>
</reference>
<keyword evidence="2 6" id="KW-0812">Transmembrane</keyword>
<accession>A0A0M0G412</accession>
<dbReference type="EMBL" id="LQQY01000009">
    <property type="protein sequence ID" value="KZE50611.1"/>
    <property type="molecule type" value="Genomic_DNA"/>
</dbReference>
<dbReference type="Proteomes" id="UP000037405">
    <property type="component" value="Unassembled WGS sequence"/>
</dbReference>
<feature type="transmembrane region" description="Helical" evidence="6">
    <location>
        <begin position="537"/>
        <end position="555"/>
    </location>
</feature>
<dbReference type="GO" id="GO:0140359">
    <property type="term" value="F:ABC-type transporter activity"/>
    <property type="evidence" value="ECO:0007669"/>
    <property type="project" value="InterPro"/>
</dbReference>
<dbReference type="EMBL" id="LGUE01000004">
    <property type="protein sequence ID" value="KON84508.1"/>
    <property type="molecule type" value="Genomic_DNA"/>
</dbReference>
<dbReference type="InterPro" id="IPR051328">
    <property type="entry name" value="T7SS_ABC-Transporter"/>
</dbReference>
<dbReference type="NCBIfam" id="TIGR03062">
    <property type="entry name" value="pip_yhgE_Cterm"/>
    <property type="match status" value="1"/>
</dbReference>
<gene>
    <name evidence="8" type="ORF">AF331_10635</name>
    <name evidence="9" type="ORF">AV649_14515</name>
</gene>
<feature type="transmembrane region" description="Helical" evidence="6">
    <location>
        <begin position="693"/>
        <end position="710"/>
    </location>
</feature>
<organism evidence="8 10">
    <name type="scientific">Rossellomorea marisflavi</name>
    <dbReference type="NCBI Taxonomy" id="189381"/>
    <lineage>
        <taxon>Bacteria</taxon>
        <taxon>Bacillati</taxon>
        <taxon>Bacillota</taxon>
        <taxon>Bacilli</taxon>
        <taxon>Bacillales</taxon>
        <taxon>Bacillaceae</taxon>
        <taxon>Rossellomorea</taxon>
    </lineage>
</organism>
<reference evidence="8" key="2">
    <citation type="submission" date="2015-07" db="EMBL/GenBank/DDBJ databases">
        <title>MeaNS - Measles Nucleotide Surveillance Program.</title>
        <authorList>
            <person name="Tran T."/>
            <person name="Druce J."/>
        </authorList>
    </citation>
    <scope>NUCLEOTIDE SEQUENCE</scope>
    <source>
        <strain evidence="8">JCM 11544</strain>
    </source>
</reference>
<evidence type="ECO:0000256" key="2">
    <source>
        <dbReference type="ARBA" id="ARBA00022692"/>
    </source>
</evidence>
<feature type="transmembrane region" description="Helical" evidence="6">
    <location>
        <begin position="20"/>
        <end position="38"/>
    </location>
</feature>
<proteinExistence type="predicted"/>
<dbReference type="Pfam" id="PF12698">
    <property type="entry name" value="ABC2_membrane_3"/>
    <property type="match status" value="2"/>
</dbReference>
<evidence type="ECO:0000256" key="3">
    <source>
        <dbReference type="ARBA" id="ARBA00022989"/>
    </source>
</evidence>
<dbReference type="RefSeq" id="WP_053428108.1">
    <property type="nucleotide sequence ID" value="NZ_JAUKEH010000002.1"/>
</dbReference>
<evidence type="ECO:0000313" key="11">
    <source>
        <dbReference type="Proteomes" id="UP000076510"/>
    </source>
</evidence>
<dbReference type="OrthoDB" id="9811483at2"/>
<keyword evidence="10" id="KW-1185">Reference proteome</keyword>
<dbReference type="InterPro" id="IPR013525">
    <property type="entry name" value="ABC2_TM"/>
</dbReference>
<dbReference type="NCBIfam" id="TIGR03061">
    <property type="entry name" value="pip_yhgE_Nterm"/>
    <property type="match status" value="1"/>
</dbReference>
<comment type="caution">
    <text evidence="8">The sequence shown here is derived from an EMBL/GenBank/DDBJ whole genome shotgun (WGS) entry which is preliminary data.</text>
</comment>
<dbReference type="Proteomes" id="UP000076510">
    <property type="component" value="Unassembled WGS sequence"/>
</dbReference>
<feature type="domain" description="ABC-2 type transporter transmembrane" evidence="7">
    <location>
        <begin position="341"/>
        <end position="707"/>
    </location>
</feature>
<reference evidence="9" key="4">
    <citation type="submission" date="2016-01" db="EMBL/GenBank/DDBJ databases">
        <authorList>
            <person name="McClelland M."/>
            <person name="Jain A."/>
            <person name="Saraogi P."/>
            <person name="Mendelson R."/>
            <person name="Westerman R."/>
            <person name="SanMiguel P."/>
            <person name="Csonka L."/>
        </authorList>
    </citation>
    <scope>NUCLEOTIDE SEQUENCE</scope>
    <source>
        <strain evidence="9">M19</strain>
    </source>
</reference>
<dbReference type="GO" id="GO:0016020">
    <property type="term" value="C:membrane"/>
    <property type="evidence" value="ECO:0007669"/>
    <property type="project" value="UniProtKB-SubCell"/>
</dbReference>
<evidence type="ECO:0000256" key="6">
    <source>
        <dbReference type="SAM" id="Phobius"/>
    </source>
</evidence>
<evidence type="ECO:0000256" key="4">
    <source>
        <dbReference type="ARBA" id="ARBA00023136"/>
    </source>
</evidence>
<comment type="subcellular location">
    <subcellularLocation>
        <location evidence="1">Membrane</location>
        <topology evidence="1">Multi-pass membrane protein</topology>
    </subcellularLocation>
</comment>
<feature type="transmembrane region" description="Helical" evidence="6">
    <location>
        <begin position="635"/>
        <end position="655"/>
    </location>
</feature>
<evidence type="ECO:0000256" key="1">
    <source>
        <dbReference type="ARBA" id="ARBA00004141"/>
    </source>
</evidence>
<keyword evidence="4 6" id="KW-0472">Membrane</keyword>
<dbReference type="PANTHER" id="PTHR43077:SF10">
    <property type="entry name" value="TRANSPORT PERMEASE PROTEIN"/>
    <property type="match status" value="1"/>
</dbReference>
<keyword evidence="3 6" id="KW-1133">Transmembrane helix</keyword>
<feature type="domain" description="ABC-2 type transporter transmembrane" evidence="7">
    <location>
        <begin position="24"/>
        <end position="151"/>
    </location>
</feature>
<protein>
    <submittedName>
        <fullName evidence="8">Phage infection protein</fullName>
    </submittedName>
</protein>
<dbReference type="AlphaFoldDB" id="A0A0M0G412"/>
<feature type="region of interest" description="Disordered" evidence="5">
    <location>
        <begin position="324"/>
        <end position="349"/>
    </location>
</feature>
<evidence type="ECO:0000313" key="10">
    <source>
        <dbReference type="Proteomes" id="UP000037405"/>
    </source>
</evidence>
<sequence>MKKSWKIFSRDGRNLVTNYVALIVIGGLMILPSLYAWFNIEASWDPYGKTDQLPVAVVNEDEGATIRDESIDVGGDLVKELKKNDDMDWHFVNREKAMDKVEYGDYFAVIVIPKDFSQKLSTVIEDKPEKAKLEYYVNEKINAIAPKITEKGAGAIVDKITSSFISTVNETIFDMFNELGLEIEGDLPDIKNFENYVFEAEERLPDIGKTLNDSLSDAEKAQGMIDDAQSMIPEASRVTNEGLETIDNTTAFLDKAEKRLDEIAPQVQKDLEQAQSTSKKINDFLQSVQTSDIDLSQGDTISNDVQKQVDSTIQNIEAIESSLQQVKEQNPPPQEGEDNQNEESQQNQEQIDQALEQLAQVKKQLQQVQTDGDKINDFLSGKQKEVDDVINGIQERSAETSANIDAFVKEYNNNIEPAVRSEVASAKKTLSDARSILVDIQSTIPEVEKILSSTEGNLSDGEKTLKDVLGEYPYVNTKVNELADRIREIQGETDINEIIKLLKNDPKLEKSFFEEPVKMNKNSLYPIQNYGTAMTPFYTVLAIWVGGLLLISLLATDVMEGIPDLKERHIYFGKLMTFLSIGFIQTIIVTLGDIFLLGVDISSPGWFVLFGLLISAVFITIVYTFVSVFGNVGKALAIVLLVLQIAGSGGTYPTALLPEFFQMIHPFLPFSYAIDLMREAVGGIVWERVTKDILFLVLFWAIAIFLGTFLKQPLSKRTKAFMKKSKESGLFH</sequence>
<dbReference type="InterPro" id="IPR017500">
    <property type="entry name" value="Phage_infect_YhgE_N"/>
</dbReference>
<name>A0A0M0G412_9BACI</name>
<dbReference type="PANTHER" id="PTHR43077">
    <property type="entry name" value="TRANSPORT PERMEASE YVFS-RELATED"/>
    <property type="match status" value="1"/>
</dbReference>
<dbReference type="InterPro" id="IPR017501">
    <property type="entry name" value="Phage_infect_YhgE_C"/>
</dbReference>
<dbReference type="Gene3D" id="3.40.1710.10">
    <property type="entry name" value="abc type-2 transporter like domain"/>
    <property type="match status" value="1"/>
</dbReference>
<dbReference type="PATRIC" id="fig|189381.12.peg.2135"/>
<dbReference type="STRING" id="189381.GCA_900166615_01763"/>
<evidence type="ECO:0000313" key="8">
    <source>
        <dbReference type="EMBL" id="KON84508.1"/>
    </source>
</evidence>
<evidence type="ECO:0000259" key="7">
    <source>
        <dbReference type="Pfam" id="PF12698"/>
    </source>
</evidence>
<feature type="transmembrane region" description="Helical" evidence="6">
    <location>
        <begin position="575"/>
        <end position="599"/>
    </location>
</feature>
<reference evidence="10" key="1">
    <citation type="submission" date="2015-07" db="EMBL/GenBank/DDBJ databases">
        <title>Fjat-14235 jcm11544.</title>
        <authorList>
            <person name="Liu B."/>
            <person name="Wang J."/>
            <person name="Zhu Y."/>
            <person name="Liu G."/>
            <person name="Chen Q."/>
            <person name="Chen Z."/>
            <person name="Lan J."/>
            <person name="Che J."/>
            <person name="Ge C."/>
            <person name="Shi H."/>
            <person name="Pan Z."/>
            <person name="Liu X."/>
        </authorList>
    </citation>
    <scope>NUCLEOTIDE SEQUENCE [LARGE SCALE GENOMIC DNA]</scope>
    <source>
        <strain evidence="10">JCM 11544</strain>
    </source>
</reference>
<feature type="transmembrane region" description="Helical" evidence="6">
    <location>
        <begin position="605"/>
        <end position="628"/>
    </location>
</feature>